<dbReference type="PANTHER" id="PTHR11480:SF97">
    <property type="match status" value="1"/>
</dbReference>
<evidence type="ECO:0000313" key="5">
    <source>
        <dbReference type="Proteomes" id="UP000887575"/>
    </source>
</evidence>
<dbReference type="WBParaSite" id="MBELARI_LOCUS21671">
    <property type="protein sequence ID" value="MBELARI_LOCUS21671"/>
    <property type="gene ID" value="MBELARI_LOCUS21671"/>
</dbReference>
<feature type="chain" id="PRO_5042285813" evidence="3">
    <location>
        <begin position="18"/>
        <end position="200"/>
    </location>
</feature>
<dbReference type="Proteomes" id="UP000887575">
    <property type="component" value="Unassembled WGS sequence"/>
</dbReference>
<dbReference type="Gene3D" id="1.10.225.10">
    <property type="entry name" value="Saposin-like"/>
    <property type="match status" value="2"/>
</dbReference>
<evidence type="ECO:0000256" key="1">
    <source>
        <dbReference type="ARBA" id="ARBA00023157"/>
    </source>
</evidence>
<name>A0AAF3F543_9BILA</name>
<keyword evidence="3" id="KW-0732">Signal</keyword>
<dbReference type="SUPFAM" id="SSF47862">
    <property type="entry name" value="Saposin"/>
    <property type="match status" value="2"/>
</dbReference>
<protein>
    <submittedName>
        <fullName evidence="6">Saposin B-type domain-containing protein</fullName>
    </submittedName>
</protein>
<proteinExistence type="predicted"/>
<dbReference type="AlphaFoldDB" id="A0AAF3F543"/>
<keyword evidence="2" id="KW-0325">Glycoprotein</keyword>
<accession>A0AAF3F543</accession>
<dbReference type="Pfam" id="PF03489">
    <property type="entry name" value="SapB_2"/>
    <property type="match status" value="1"/>
</dbReference>
<dbReference type="InterPro" id="IPR051428">
    <property type="entry name" value="Sphingo_Act-Surfact_Prot"/>
</dbReference>
<dbReference type="PROSITE" id="PS50015">
    <property type="entry name" value="SAP_B"/>
    <property type="match status" value="2"/>
</dbReference>
<dbReference type="InterPro" id="IPR011001">
    <property type="entry name" value="Saposin-like"/>
</dbReference>
<keyword evidence="1" id="KW-1015">Disulfide bond</keyword>
<evidence type="ECO:0000256" key="2">
    <source>
        <dbReference type="ARBA" id="ARBA00023180"/>
    </source>
</evidence>
<keyword evidence="5" id="KW-1185">Reference proteome</keyword>
<feature type="domain" description="Saposin B-type" evidence="4">
    <location>
        <begin position="113"/>
        <end position="195"/>
    </location>
</feature>
<dbReference type="InterPro" id="IPR008138">
    <property type="entry name" value="SapB_2"/>
</dbReference>
<evidence type="ECO:0000313" key="6">
    <source>
        <dbReference type="WBParaSite" id="MBELARI_LOCUS21671"/>
    </source>
</evidence>
<dbReference type="InterPro" id="IPR008139">
    <property type="entry name" value="SaposinB_dom"/>
</dbReference>
<feature type="domain" description="Saposin B-type" evidence="4">
    <location>
        <begin position="22"/>
        <end position="107"/>
    </location>
</feature>
<evidence type="ECO:0000259" key="4">
    <source>
        <dbReference type="PROSITE" id="PS50015"/>
    </source>
</evidence>
<organism evidence="5 6">
    <name type="scientific">Mesorhabditis belari</name>
    <dbReference type="NCBI Taxonomy" id="2138241"/>
    <lineage>
        <taxon>Eukaryota</taxon>
        <taxon>Metazoa</taxon>
        <taxon>Ecdysozoa</taxon>
        <taxon>Nematoda</taxon>
        <taxon>Chromadorea</taxon>
        <taxon>Rhabditida</taxon>
        <taxon>Rhabditina</taxon>
        <taxon>Rhabditomorpha</taxon>
        <taxon>Rhabditoidea</taxon>
        <taxon>Rhabditidae</taxon>
        <taxon>Mesorhabditinae</taxon>
        <taxon>Mesorhabditis</taxon>
    </lineage>
</organism>
<reference evidence="6" key="1">
    <citation type="submission" date="2024-02" db="UniProtKB">
        <authorList>
            <consortium name="WormBaseParasite"/>
        </authorList>
    </citation>
    <scope>IDENTIFICATION</scope>
</reference>
<dbReference type="PANTHER" id="PTHR11480">
    <property type="entry name" value="SAPOSIN-RELATED"/>
    <property type="match status" value="1"/>
</dbReference>
<dbReference type="SMART" id="SM00741">
    <property type="entry name" value="SapB"/>
    <property type="match status" value="2"/>
</dbReference>
<evidence type="ECO:0000256" key="3">
    <source>
        <dbReference type="SAM" id="SignalP"/>
    </source>
</evidence>
<feature type="signal peptide" evidence="3">
    <location>
        <begin position="1"/>
        <end position="17"/>
    </location>
</feature>
<sequence length="200" mass="22015">MMNALVALTAFSVSVFALSTQTADPCAMCEYVMNQAEQHFRRAENITQLAKDLQGDCATLQRFYGDQAVQDCARLVTQNLDLIYADLQQGKQTGEICQDMGQCIKVSTTQPPPTFPCPVCEAVLNEAKQKLGTRINDEQALLVELLNDCYVVSPAVAEACIEYVSFGIDIIYADLTNGKDAWQTCADLHVCFGTEPPMRN</sequence>